<name>A0A8T4IKV7_9ACTN</name>
<dbReference type="InterPro" id="IPR002347">
    <property type="entry name" value="SDR_fam"/>
</dbReference>
<comment type="similarity">
    <text evidence="1">Belongs to the short-chain dehydrogenases/reductases (SDR) family.</text>
</comment>
<dbReference type="SMART" id="SM00822">
    <property type="entry name" value="PKS_KR"/>
    <property type="match status" value="1"/>
</dbReference>
<dbReference type="PANTHER" id="PTHR24321:SF14">
    <property type="entry name" value="SHORT-CHAIN TYPE DEHYDROGENASE_REDUCTASE BLR2146-RELATED"/>
    <property type="match status" value="1"/>
</dbReference>
<proteinExistence type="inferred from homology"/>
<dbReference type="InterPro" id="IPR020904">
    <property type="entry name" value="Sc_DH/Rdtase_CS"/>
</dbReference>
<organism evidence="4 5">
    <name type="scientific">Streptomyces daliensis</name>
    <dbReference type="NCBI Taxonomy" id="299421"/>
    <lineage>
        <taxon>Bacteria</taxon>
        <taxon>Bacillati</taxon>
        <taxon>Actinomycetota</taxon>
        <taxon>Actinomycetes</taxon>
        <taxon>Kitasatosporales</taxon>
        <taxon>Streptomycetaceae</taxon>
        <taxon>Streptomyces</taxon>
    </lineage>
</organism>
<evidence type="ECO:0000313" key="5">
    <source>
        <dbReference type="Proteomes" id="UP000675554"/>
    </source>
</evidence>
<dbReference type="FunFam" id="3.40.50.720:FF:000084">
    <property type="entry name" value="Short-chain dehydrogenase reductase"/>
    <property type="match status" value="1"/>
</dbReference>
<dbReference type="InterPro" id="IPR057326">
    <property type="entry name" value="KR_dom"/>
</dbReference>
<dbReference type="PRINTS" id="PR00080">
    <property type="entry name" value="SDRFAMILY"/>
</dbReference>
<reference evidence="4" key="1">
    <citation type="submission" date="2021-04" db="EMBL/GenBank/DDBJ databases">
        <title>Sequencing of actinobacteria type strains.</title>
        <authorList>
            <person name="Nguyen G.-S."/>
            <person name="Wentzel A."/>
        </authorList>
    </citation>
    <scope>NUCLEOTIDE SEQUENCE</scope>
    <source>
        <strain evidence="4">DSM 42095</strain>
    </source>
</reference>
<feature type="domain" description="Ketoreductase" evidence="3">
    <location>
        <begin position="19"/>
        <end position="209"/>
    </location>
</feature>
<dbReference type="PANTHER" id="PTHR24321">
    <property type="entry name" value="DEHYDROGENASES, SHORT CHAIN"/>
    <property type="match status" value="1"/>
</dbReference>
<dbReference type="SUPFAM" id="SSF51735">
    <property type="entry name" value="NAD(P)-binding Rossmann-fold domains"/>
    <property type="match status" value="1"/>
</dbReference>
<dbReference type="EMBL" id="JAGSMN010000130">
    <property type="protein sequence ID" value="MBR7672741.1"/>
    <property type="molecule type" value="Genomic_DNA"/>
</dbReference>
<keyword evidence="2" id="KW-0560">Oxidoreductase</keyword>
<dbReference type="Pfam" id="PF13561">
    <property type="entry name" value="adh_short_C2"/>
    <property type="match status" value="1"/>
</dbReference>
<comment type="caution">
    <text evidence="4">The sequence shown here is derived from an EMBL/GenBank/DDBJ whole genome shotgun (WGS) entry which is preliminary data.</text>
</comment>
<keyword evidence="5" id="KW-1185">Reference proteome</keyword>
<dbReference type="AlphaFoldDB" id="A0A8T4IKV7"/>
<accession>A0A8T4IKV7</accession>
<evidence type="ECO:0000259" key="3">
    <source>
        <dbReference type="SMART" id="SM00822"/>
    </source>
</evidence>
<dbReference type="PROSITE" id="PS00061">
    <property type="entry name" value="ADH_SHORT"/>
    <property type="match status" value="1"/>
</dbReference>
<evidence type="ECO:0000256" key="1">
    <source>
        <dbReference type="ARBA" id="ARBA00006484"/>
    </source>
</evidence>
<dbReference type="Gene3D" id="3.40.50.720">
    <property type="entry name" value="NAD(P)-binding Rossmann-like Domain"/>
    <property type="match status" value="1"/>
</dbReference>
<evidence type="ECO:0000313" key="4">
    <source>
        <dbReference type="EMBL" id="MBR7672741.1"/>
    </source>
</evidence>
<sequence length="262" mass="26994">MGAPAQRTASHNTGRFTGRTVIVTGGGAGIGAATAHRLADEGAAVVILDNEEEGGHRTAREITASGARAAFVLGDVTDEPAWARAVRTARQGFGPVSGLVSNAALMRPGTADALSLSDWEGQLGVNLTGAFLGVRACLGDLRETRGAVVLTSSVHALVGLPERPAYAATKAGLTGLGRQLAVDYGPQVRVNSVLPGPILTRAWEGVGEEDRRRTVEQTVAGRHGRPEEVAASIAFLLSDDASYVTGTSLVVDGGWSVYKTSA</sequence>
<evidence type="ECO:0000256" key="2">
    <source>
        <dbReference type="ARBA" id="ARBA00023002"/>
    </source>
</evidence>
<dbReference type="PRINTS" id="PR00081">
    <property type="entry name" value="GDHRDH"/>
</dbReference>
<dbReference type="InterPro" id="IPR036291">
    <property type="entry name" value="NAD(P)-bd_dom_sf"/>
</dbReference>
<dbReference type="GO" id="GO:0016491">
    <property type="term" value="F:oxidoreductase activity"/>
    <property type="evidence" value="ECO:0007669"/>
    <property type="project" value="UniProtKB-KW"/>
</dbReference>
<gene>
    <name evidence="4" type="ORF">KDA82_06845</name>
</gene>
<protein>
    <submittedName>
        <fullName evidence="4">SDR family oxidoreductase</fullName>
    </submittedName>
</protein>
<dbReference type="Proteomes" id="UP000675554">
    <property type="component" value="Unassembled WGS sequence"/>
</dbReference>
<dbReference type="CDD" id="cd05233">
    <property type="entry name" value="SDR_c"/>
    <property type="match status" value="1"/>
</dbReference>